<dbReference type="Proteomes" id="UP000008801">
    <property type="component" value="Chromosome"/>
</dbReference>
<dbReference type="EMBL" id="FP929041">
    <property type="protein sequence ID" value="CBK88952.1"/>
    <property type="molecule type" value="Genomic_DNA"/>
</dbReference>
<dbReference type="InterPro" id="IPR027417">
    <property type="entry name" value="P-loop_NTPase"/>
</dbReference>
<dbReference type="KEGG" id="euc:EC1_16340"/>
<organism evidence="1 2">
    <name type="scientific">Faecalitalea cylindroides T2-87</name>
    <dbReference type="NCBI Taxonomy" id="717960"/>
    <lineage>
        <taxon>Bacteria</taxon>
        <taxon>Bacillati</taxon>
        <taxon>Bacillota</taxon>
        <taxon>Erysipelotrichia</taxon>
        <taxon>Erysipelotrichales</taxon>
        <taxon>Erysipelotrichaceae</taxon>
        <taxon>Faecalitalea</taxon>
    </lineage>
</organism>
<proteinExistence type="predicted"/>
<sequence length="32" mass="3445">MSEKIITITREFGSGGRTIGKKVAQKTGHSLL</sequence>
<protein>
    <recommendedName>
        <fullName evidence="3">Cytidylate kinase</fullName>
    </recommendedName>
</protein>
<dbReference type="AlphaFoldDB" id="D4JFI0"/>
<evidence type="ECO:0008006" key="3">
    <source>
        <dbReference type="Google" id="ProtNLM"/>
    </source>
</evidence>
<gene>
    <name evidence="1" type="ORF">EC1_16340</name>
</gene>
<dbReference type="Gene3D" id="3.40.50.300">
    <property type="entry name" value="P-loop containing nucleotide triphosphate hydrolases"/>
    <property type="match status" value="1"/>
</dbReference>
<accession>D4JFI0</accession>
<evidence type="ECO:0000313" key="2">
    <source>
        <dbReference type="Proteomes" id="UP000008801"/>
    </source>
</evidence>
<dbReference type="Pfam" id="PF13189">
    <property type="entry name" value="Cytidylate_kin2"/>
    <property type="match status" value="1"/>
</dbReference>
<name>D4JFI0_9FIRM</name>
<reference evidence="1 2" key="2">
    <citation type="submission" date="2010-03" db="EMBL/GenBank/DDBJ databases">
        <authorList>
            <person name="Pajon A."/>
        </authorList>
    </citation>
    <scope>NUCLEOTIDE SEQUENCE [LARGE SCALE GENOMIC DNA]</scope>
    <source>
        <strain evidence="1 2">T2-87</strain>
    </source>
</reference>
<dbReference type="HOGENOM" id="CLU_3389530_0_0_9"/>
<reference evidence="1 2" key="1">
    <citation type="submission" date="2010-03" db="EMBL/GenBank/DDBJ databases">
        <title>The genome sequence of Eubacterium cylindroides T2-87.</title>
        <authorList>
            <consortium name="metaHIT consortium -- http://www.metahit.eu/"/>
            <person name="Pajon A."/>
            <person name="Turner K."/>
            <person name="Parkhill J."/>
            <person name="Duncan S."/>
            <person name="Flint H."/>
        </authorList>
    </citation>
    <scope>NUCLEOTIDE SEQUENCE [LARGE SCALE GENOMIC DNA]</scope>
    <source>
        <strain evidence="1 2">T2-87</strain>
    </source>
</reference>
<evidence type="ECO:0000313" key="1">
    <source>
        <dbReference type="EMBL" id="CBK88952.1"/>
    </source>
</evidence>